<protein>
    <submittedName>
        <fullName evidence="2">Uncharacterized protein</fullName>
    </submittedName>
</protein>
<proteinExistence type="predicted"/>
<evidence type="ECO:0000313" key="3">
    <source>
        <dbReference type="Proteomes" id="UP001218218"/>
    </source>
</evidence>
<gene>
    <name evidence="2" type="ORF">DFH08DRAFT_932692</name>
</gene>
<dbReference type="EMBL" id="JARIHO010000008">
    <property type="protein sequence ID" value="KAJ7356559.1"/>
    <property type="molecule type" value="Genomic_DNA"/>
</dbReference>
<reference evidence="2" key="1">
    <citation type="submission" date="2023-03" db="EMBL/GenBank/DDBJ databases">
        <title>Massive genome expansion in bonnet fungi (Mycena s.s.) driven by repeated elements and novel gene families across ecological guilds.</title>
        <authorList>
            <consortium name="Lawrence Berkeley National Laboratory"/>
            <person name="Harder C.B."/>
            <person name="Miyauchi S."/>
            <person name="Viragh M."/>
            <person name="Kuo A."/>
            <person name="Thoen E."/>
            <person name="Andreopoulos B."/>
            <person name="Lu D."/>
            <person name="Skrede I."/>
            <person name="Drula E."/>
            <person name="Henrissat B."/>
            <person name="Morin E."/>
            <person name="Kohler A."/>
            <person name="Barry K."/>
            <person name="LaButti K."/>
            <person name="Morin E."/>
            <person name="Salamov A."/>
            <person name="Lipzen A."/>
            <person name="Mereny Z."/>
            <person name="Hegedus B."/>
            <person name="Baldrian P."/>
            <person name="Stursova M."/>
            <person name="Weitz H."/>
            <person name="Taylor A."/>
            <person name="Grigoriev I.V."/>
            <person name="Nagy L.G."/>
            <person name="Martin F."/>
            <person name="Kauserud H."/>
        </authorList>
    </citation>
    <scope>NUCLEOTIDE SEQUENCE</scope>
    <source>
        <strain evidence="2">CBHHK002</strain>
    </source>
</reference>
<dbReference type="AlphaFoldDB" id="A0AAD7AED5"/>
<evidence type="ECO:0000256" key="1">
    <source>
        <dbReference type="SAM" id="MobiDB-lite"/>
    </source>
</evidence>
<feature type="region of interest" description="Disordered" evidence="1">
    <location>
        <begin position="99"/>
        <end position="148"/>
    </location>
</feature>
<organism evidence="2 3">
    <name type="scientific">Mycena albidolilacea</name>
    <dbReference type="NCBI Taxonomy" id="1033008"/>
    <lineage>
        <taxon>Eukaryota</taxon>
        <taxon>Fungi</taxon>
        <taxon>Dikarya</taxon>
        <taxon>Basidiomycota</taxon>
        <taxon>Agaricomycotina</taxon>
        <taxon>Agaricomycetes</taxon>
        <taxon>Agaricomycetidae</taxon>
        <taxon>Agaricales</taxon>
        <taxon>Marasmiineae</taxon>
        <taxon>Mycenaceae</taxon>
        <taxon>Mycena</taxon>
    </lineage>
</organism>
<name>A0AAD7AED5_9AGAR</name>
<sequence length="330" mass="35590">MALWRLVRGLFGGSRREADVEGTFQVHFPESVPTFKPDTNGVPMLVLASMAVGAAHLRTETFPGARFIPIIVVTPPPVEHSTPAKKDEPLKPLNAGQFPLGSITNTVPRRVHGKAPSKARVQEKENIRDHPNTPRLAHPNVVDPVSSRPLHPVQSKVVKVAEPASSDWEHEKVLQLKQTREWSDSVKARRQSLPAPPAASSLTPVNLTRHASVPARIPLADRLRRAAVGCASLPPAVRLSPASFSSASLASATSSESIAHILGSVLDTFEADLKSPLWFGLPQFGEYGGVGFGEVQQNGDGDEDATQSDDNAFDIQSHWSDVVSIDAYDC</sequence>
<evidence type="ECO:0000313" key="2">
    <source>
        <dbReference type="EMBL" id="KAJ7356559.1"/>
    </source>
</evidence>
<keyword evidence="3" id="KW-1185">Reference proteome</keyword>
<comment type="caution">
    <text evidence="2">The sequence shown here is derived from an EMBL/GenBank/DDBJ whole genome shotgun (WGS) entry which is preliminary data.</text>
</comment>
<accession>A0AAD7AED5</accession>
<feature type="compositionally biased region" description="Basic and acidic residues" evidence="1">
    <location>
        <begin position="120"/>
        <end position="132"/>
    </location>
</feature>
<dbReference type="Proteomes" id="UP001218218">
    <property type="component" value="Unassembled WGS sequence"/>
</dbReference>